<dbReference type="GO" id="GO:0008176">
    <property type="term" value="F:tRNA (guanine(46)-N7)-methyltransferase activity"/>
    <property type="evidence" value="ECO:0007669"/>
    <property type="project" value="UniProtKB-EC"/>
</dbReference>
<dbReference type="EMBL" id="CAKOGP040001814">
    <property type="protein sequence ID" value="CAJ1952925.1"/>
    <property type="molecule type" value="Genomic_DNA"/>
</dbReference>
<dbReference type="PANTHER" id="PTHR23417:SF21">
    <property type="entry name" value="TRNA (GUANINE-N(7)-)-METHYLTRANSFERASE"/>
    <property type="match status" value="1"/>
</dbReference>
<keyword evidence="3" id="KW-0489">Methyltransferase</keyword>
<dbReference type="CDD" id="cd02440">
    <property type="entry name" value="AdoMet_MTases"/>
    <property type="match status" value="1"/>
</dbReference>
<keyword evidence="9" id="KW-1185">Reference proteome</keyword>
<evidence type="ECO:0000256" key="3">
    <source>
        <dbReference type="ARBA" id="ARBA00022603"/>
    </source>
</evidence>
<feature type="region of interest" description="Disordered" evidence="7">
    <location>
        <begin position="1"/>
        <end position="46"/>
    </location>
</feature>
<dbReference type="InterPro" id="IPR029063">
    <property type="entry name" value="SAM-dependent_MTases_sf"/>
</dbReference>
<evidence type="ECO:0000313" key="9">
    <source>
        <dbReference type="Proteomes" id="UP001295423"/>
    </source>
</evidence>
<dbReference type="PANTHER" id="PTHR23417">
    <property type="entry name" value="3-DEOXY-D-MANNO-OCTULOSONIC-ACID TRANSFERASE/TRNA GUANINE-N 7 - -METHYLTRANSFERASE"/>
    <property type="match status" value="1"/>
</dbReference>
<evidence type="ECO:0000313" key="8">
    <source>
        <dbReference type="EMBL" id="CAJ1952925.1"/>
    </source>
</evidence>
<evidence type="ECO:0000256" key="2">
    <source>
        <dbReference type="ARBA" id="ARBA00011977"/>
    </source>
</evidence>
<evidence type="ECO:0000256" key="6">
    <source>
        <dbReference type="ARBA" id="ARBA00022694"/>
    </source>
</evidence>
<feature type="compositionally biased region" description="Basic residues" evidence="7">
    <location>
        <begin position="29"/>
        <end position="40"/>
    </location>
</feature>
<proteinExistence type="predicted"/>
<dbReference type="EC" id="2.1.1.33" evidence="2"/>
<dbReference type="GO" id="GO:0043527">
    <property type="term" value="C:tRNA methyltransferase complex"/>
    <property type="evidence" value="ECO:0007669"/>
    <property type="project" value="TreeGrafter"/>
</dbReference>
<keyword evidence="5" id="KW-0949">S-adenosyl-L-methionine</keyword>
<dbReference type="Pfam" id="PF02390">
    <property type="entry name" value="Methyltransf_4"/>
    <property type="match status" value="1"/>
</dbReference>
<dbReference type="Proteomes" id="UP001295423">
    <property type="component" value="Unassembled WGS sequence"/>
</dbReference>
<dbReference type="AlphaFoldDB" id="A0AAD2FTY0"/>
<keyword evidence="4" id="KW-0808">Transferase</keyword>
<dbReference type="Gene3D" id="3.40.50.150">
    <property type="entry name" value="Vaccinia Virus protein VP39"/>
    <property type="match status" value="1"/>
</dbReference>
<dbReference type="SUPFAM" id="SSF53335">
    <property type="entry name" value="S-adenosyl-L-methionine-dependent methyltransferases"/>
    <property type="match status" value="1"/>
</dbReference>
<dbReference type="InterPro" id="IPR003358">
    <property type="entry name" value="tRNA_(Gua-N-7)_MeTrfase_Trmb"/>
</dbReference>
<evidence type="ECO:0000256" key="4">
    <source>
        <dbReference type="ARBA" id="ARBA00022679"/>
    </source>
</evidence>
<evidence type="ECO:0000256" key="7">
    <source>
        <dbReference type="SAM" id="MobiDB-lite"/>
    </source>
</evidence>
<evidence type="ECO:0000256" key="5">
    <source>
        <dbReference type="ARBA" id="ARBA00022691"/>
    </source>
</evidence>
<comment type="catalytic activity">
    <reaction evidence="1">
        <text>guanosine(46) in tRNA + S-adenosyl-L-methionine = N(7)-methylguanosine(46) in tRNA + S-adenosyl-L-homocysteine</text>
        <dbReference type="Rhea" id="RHEA:42708"/>
        <dbReference type="Rhea" id="RHEA-COMP:10188"/>
        <dbReference type="Rhea" id="RHEA-COMP:10189"/>
        <dbReference type="ChEBI" id="CHEBI:57856"/>
        <dbReference type="ChEBI" id="CHEBI:59789"/>
        <dbReference type="ChEBI" id="CHEBI:74269"/>
        <dbReference type="ChEBI" id="CHEBI:74480"/>
        <dbReference type="EC" id="2.1.1.33"/>
    </reaction>
</comment>
<keyword evidence="6" id="KW-0819">tRNA processing</keyword>
<name>A0AAD2FTY0_9STRA</name>
<gene>
    <name evidence="8" type="ORF">CYCCA115_LOCUS13785</name>
</gene>
<organism evidence="8 9">
    <name type="scientific">Cylindrotheca closterium</name>
    <dbReference type="NCBI Taxonomy" id="2856"/>
    <lineage>
        <taxon>Eukaryota</taxon>
        <taxon>Sar</taxon>
        <taxon>Stramenopiles</taxon>
        <taxon>Ochrophyta</taxon>
        <taxon>Bacillariophyta</taxon>
        <taxon>Bacillariophyceae</taxon>
        <taxon>Bacillariophycidae</taxon>
        <taxon>Bacillariales</taxon>
        <taxon>Bacillariaceae</taxon>
        <taxon>Cylindrotheca</taxon>
    </lineage>
</organism>
<sequence length="286" mass="32797">MMSTKHNLPGAVNTESNSVYADENAMASRSRRRNRRRHGAAPRQLNPLKPQYCNLVNLWREADAKKSHPSEWVIQQYANFHQPFVLDIGCGEGEWALKTAQECPDLNILGLELRSEALTKDRRRQAQEMPNLALLDANVLSGDLKVLLQDIHKVGGNVAAVMVQCPDPHWKTKHRKRRILGPILLQTCYDCMSLQASLFVRTDVERVAQDISILSRHLFVEDAPDNLLERLCRIPTERMLYVNRKGGSMYQRTFRKRSEPLPPSDDENDEQEDFGSEEPLFGVYDY</sequence>
<comment type="caution">
    <text evidence="8">The sequence shown here is derived from an EMBL/GenBank/DDBJ whole genome shotgun (WGS) entry which is preliminary data.</text>
</comment>
<reference evidence="8" key="1">
    <citation type="submission" date="2023-08" db="EMBL/GenBank/DDBJ databases">
        <authorList>
            <person name="Audoor S."/>
            <person name="Bilcke G."/>
        </authorList>
    </citation>
    <scope>NUCLEOTIDE SEQUENCE</scope>
</reference>
<feature type="region of interest" description="Disordered" evidence="7">
    <location>
        <begin position="252"/>
        <end position="286"/>
    </location>
</feature>
<evidence type="ECO:0000256" key="1">
    <source>
        <dbReference type="ARBA" id="ARBA00000142"/>
    </source>
</evidence>
<protein>
    <recommendedName>
        <fullName evidence="2">tRNA (guanine(46)-N(7))-methyltransferase</fullName>
        <ecNumber evidence="2">2.1.1.33</ecNumber>
    </recommendedName>
</protein>
<dbReference type="PROSITE" id="PS51625">
    <property type="entry name" value="SAM_MT_TRMB"/>
    <property type="match status" value="1"/>
</dbReference>
<feature type="compositionally biased region" description="Acidic residues" evidence="7">
    <location>
        <begin position="264"/>
        <end position="276"/>
    </location>
</feature>
<accession>A0AAD2FTY0</accession>